<organism evidence="1 2">
    <name type="scientific">Treponema primitia (strain ATCC BAA-887 / DSM 12427 / ZAS-2)</name>
    <dbReference type="NCBI Taxonomy" id="545694"/>
    <lineage>
        <taxon>Bacteria</taxon>
        <taxon>Pseudomonadati</taxon>
        <taxon>Spirochaetota</taxon>
        <taxon>Spirochaetia</taxon>
        <taxon>Spirochaetales</taxon>
        <taxon>Treponemataceae</taxon>
        <taxon>Treponema</taxon>
    </lineage>
</organism>
<dbReference type="eggNOG" id="ENOG5033220">
    <property type="taxonomic scope" value="Bacteria"/>
</dbReference>
<protein>
    <submittedName>
        <fullName evidence="1">Uncharacterized protein</fullName>
    </submittedName>
</protein>
<reference evidence="2" key="1">
    <citation type="submission" date="2009-12" db="EMBL/GenBank/DDBJ databases">
        <title>Complete sequence of Treponema primitia strain ZAS-2.</title>
        <authorList>
            <person name="Tetu S.G."/>
            <person name="Matson E."/>
            <person name="Ren Q."/>
            <person name="Seshadri R."/>
            <person name="Elbourne L."/>
            <person name="Hassan K.A."/>
            <person name="Durkin A."/>
            <person name="Radune D."/>
            <person name="Mohamoud Y."/>
            <person name="Shay R."/>
            <person name="Jin S."/>
            <person name="Zhang X."/>
            <person name="Lucey K."/>
            <person name="Ballor N.R."/>
            <person name="Ottesen E."/>
            <person name="Rosenthal R."/>
            <person name="Allen A."/>
            <person name="Leadbetter J.R."/>
            <person name="Paulsen I.T."/>
        </authorList>
    </citation>
    <scope>NUCLEOTIDE SEQUENCE [LARGE SCALE GENOMIC DNA]</scope>
    <source>
        <strain evidence="2">ATCC BAA-887 / DSM 12427 / ZAS-2</strain>
    </source>
</reference>
<sequence>MENKYVYKDQDITIDVLMKIEDVVNKIAQKESKQFDEVYLNFLDSKTYRALQNTNSLLWQESAEFIIDDYYRERAT</sequence>
<evidence type="ECO:0000313" key="2">
    <source>
        <dbReference type="Proteomes" id="UP000009223"/>
    </source>
</evidence>
<dbReference type="STRING" id="545694.TREPR_0415"/>
<gene>
    <name evidence="1" type="ordered locus">TREPR_0415</name>
</gene>
<keyword evidence="2" id="KW-1185">Reference proteome</keyword>
<dbReference type="EMBL" id="CP001843">
    <property type="protein sequence ID" value="AEF86944.1"/>
    <property type="molecule type" value="Genomic_DNA"/>
</dbReference>
<proteinExistence type="predicted"/>
<evidence type="ECO:0000313" key="1">
    <source>
        <dbReference type="EMBL" id="AEF86944.1"/>
    </source>
</evidence>
<dbReference type="RefSeq" id="WP_015709596.1">
    <property type="nucleotide sequence ID" value="NC_015578.1"/>
</dbReference>
<dbReference type="HOGENOM" id="CLU_2568365_0_0_12"/>
<accession>F5YM87</accession>
<name>F5YM87_TREPZ</name>
<reference evidence="1 2" key="2">
    <citation type="journal article" date="2011" name="ISME J.">
        <title>RNA-seq reveals cooperative metabolic interactions between two termite-gut spirochete species in co-culture.</title>
        <authorList>
            <person name="Rosenthal A.Z."/>
            <person name="Matson E.G."/>
            <person name="Eldar A."/>
            <person name="Leadbetter J.R."/>
        </authorList>
    </citation>
    <scope>NUCLEOTIDE SEQUENCE [LARGE SCALE GENOMIC DNA]</scope>
    <source>
        <strain evidence="2">ATCC BAA-887 / DSM 12427 / ZAS-2</strain>
    </source>
</reference>
<dbReference type="AlphaFoldDB" id="F5YM87"/>
<dbReference type="KEGG" id="tpi:TREPR_0415"/>
<dbReference type="Proteomes" id="UP000009223">
    <property type="component" value="Chromosome"/>
</dbReference>